<evidence type="ECO:0000256" key="6">
    <source>
        <dbReference type="ARBA" id="ARBA00022970"/>
    </source>
</evidence>
<dbReference type="GO" id="GO:0015820">
    <property type="term" value="P:L-leucine transport"/>
    <property type="evidence" value="ECO:0007669"/>
    <property type="project" value="TreeGrafter"/>
</dbReference>
<evidence type="ECO:0000256" key="2">
    <source>
        <dbReference type="ARBA" id="ARBA00008540"/>
    </source>
</evidence>
<evidence type="ECO:0000256" key="8">
    <source>
        <dbReference type="ARBA" id="ARBA00023136"/>
    </source>
</evidence>
<feature type="transmembrane region" description="Helical" evidence="9">
    <location>
        <begin position="315"/>
        <end position="332"/>
    </location>
</feature>
<feature type="transmembrane region" description="Helical" evidence="9">
    <location>
        <begin position="407"/>
        <end position="427"/>
    </location>
</feature>
<dbReference type="InterPro" id="IPR004685">
    <property type="entry name" value="Brnchd-chn_aa_trnsp_Livcs"/>
</dbReference>
<keyword evidence="8 9" id="KW-0472">Membrane</keyword>
<dbReference type="EMBL" id="CCSE01000001">
    <property type="protein sequence ID" value="CEA00303.1"/>
    <property type="molecule type" value="Genomic_DNA"/>
</dbReference>
<dbReference type="RefSeq" id="WP_035808896.1">
    <property type="nucleotide sequence ID" value="NZ_CCSE01000001.1"/>
</dbReference>
<feature type="transmembrane region" description="Helical" evidence="9">
    <location>
        <begin position="344"/>
        <end position="366"/>
    </location>
</feature>
<feature type="transmembrane region" description="Helical" evidence="9">
    <location>
        <begin position="378"/>
        <end position="395"/>
    </location>
</feature>
<evidence type="ECO:0000313" key="11">
    <source>
        <dbReference type="Proteomes" id="UP000044136"/>
    </source>
</evidence>
<dbReference type="Proteomes" id="UP000044136">
    <property type="component" value="Unassembled WGS sequence"/>
</dbReference>
<feature type="transmembrane region" description="Helical" evidence="9">
    <location>
        <begin position="115"/>
        <end position="135"/>
    </location>
</feature>
<dbReference type="GO" id="GO:0015818">
    <property type="term" value="P:isoleucine transport"/>
    <property type="evidence" value="ECO:0007669"/>
    <property type="project" value="TreeGrafter"/>
</dbReference>
<comment type="subcellular location">
    <subcellularLocation>
        <location evidence="1 9">Cell membrane</location>
        <topology evidence="1 9">Multi-pass membrane protein</topology>
    </subcellularLocation>
</comment>
<evidence type="ECO:0000256" key="5">
    <source>
        <dbReference type="ARBA" id="ARBA00022692"/>
    </source>
</evidence>
<protein>
    <recommendedName>
        <fullName evidence="9">Branched-chain amino acid transport system carrier protein</fullName>
    </recommendedName>
</protein>
<name>A0A078LYX5_9STAP</name>
<dbReference type="NCBIfam" id="TIGR00796">
    <property type="entry name" value="livcs"/>
    <property type="match status" value="1"/>
</dbReference>
<comment type="similarity">
    <text evidence="2 9">Belongs to the branched chain amino acid transporter family.</text>
</comment>
<evidence type="ECO:0000256" key="1">
    <source>
        <dbReference type="ARBA" id="ARBA00004651"/>
    </source>
</evidence>
<evidence type="ECO:0000256" key="9">
    <source>
        <dbReference type="RuleBase" id="RU362122"/>
    </source>
</evidence>
<keyword evidence="3 9" id="KW-0813">Transport</keyword>
<dbReference type="eggNOG" id="COG1114">
    <property type="taxonomic scope" value="Bacteria"/>
</dbReference>
<accession>A0A078LYX5</accession>
<evidence type="ECO:0000256" key="4">
    <source>
        <dbReference type="ARBA" id="ARBA00022475"/>
    </source>
</evidence>
<organism evidence="10 11">
    <name type="scientific">Jeotgalicoccus saudimassiliensis</name>
    <dbReference type="NCBI Taxonomy" id="1461582"/>
    <lineage>
        <taxon>Bacteria</taxon>
        <taxon>Bacillati</taxon>
        <taxon>Bacillota</taxon>
        <taxon>Bacilli</taxon>
        <taxon>Bacillales</taxon>
        <taxon>Staphylococcaceae</taxon>
        <taxon>Jeotgalicoccus</taxon>
    </lineage>
</organism>
<keyword evidence="11" id="KW-1185">Reference proteome</keyword>
<gene>
    <name evidence="10" type="primary">brnQ_1</name>
    <name evidence="10" type="ORF">BN1048_00911</name>
</gene>
<dbReference type="HOGENOM" id="CLU_036807_0_1_9"/>
<dbReference type="GO" id="GO:0005304">
    <property type="term" value="F:L-valine transmembrane transporter activity"/>
    <property type="evidence" value="ECO:0007669"/>
    <property type="project" value="TreeGrafter"/>
</dbReference>
<dbReference type="AlphaFoldDB" id="A0A078LYX5"/>
<dbReference type="STRING" id="1461582.BN1048_00911"/>
<feature type="transmembrane region" description="Helical" evidence="9">
    <location>
        <begin position="279"/>
        <end position="303"/>
    </location>
</feature>
<dbReference type="Pfam" id="PF05525">
    <property type="entry name" value="Branch_AA_trans"/>
    <property type="match status" value="1"/>
</dbReference>
<evidence type="ECO:0000313" key="10">
    <source>
        <dbReference type="EMBL" id="CEA00303.1"/>
    </source>
</evidence>
<sequence>MSTKQVIMVGFTLFAMFFGAGNLIFPPALGFGSGEYFWTAIIAFVLTGVGLPLIGVIVGSISKDGYRESLKNIHPAFAIIFLVAIYLTIGPFFAIPRTATTAYEMSIVPFLSENTGVWLLIFSLVYFIVVLLLSLRPGTLVNSIGQVLTPLLLIGIVLLIVVAGIAYFSNPINPAAESFHQSSPFTTGFTEGYLTMDAIAAIAFSVLVLNSIRQLGVTNRRDLLVGTAKSALLAAFLLGAIYISLGWLANRVDLGGATVDDQNMGTFLLTFMSNDVFGVFGPILLGLIVLFACITTGTGLIVSVSEYFNSILPKVPYKVWVVLFVLISFGLANQGLNQVIATSVPILSIIYPVAMTTVLLLILTYFVPSPRLSLQIPVYLVSALSIISVVHRNGWADFSFLESLPLFGYSFEWIPFMIVGYIAGYLIGMKKPRVEYS</sequence>
<proteinExistence type="inferred from homology"/>
<keyword evidence="4" id="KW-1003">Cell membrane</keyword>
<keyword evidence="6 9" id="KW-0029">Amino-acid transport</keyword>
<feature type="transmembrane region" description="Helical" evidence="9">
    <location>
        <begin position="188"/>
        <end position="209"/>
    </location>
</feature>
<feature type="transmembrane region" description="Helical" evidence="9">
    <location>
        <begin position="230"/>
        <end position="249"/>
    </location>
</feature>
<feature type="transmembrane region" description="Helical" evidence="9">
    <location>
        <begin position="73"/>
        <end position="95"/>
    </location>
</feature>
<feature type="transmembrane region" description="Helical" evidence="9">
    <location>
        <begin position="37"/>
        <end position="61"/>
    </location>
</feature>
<dbReference type="GO" id="GO:0005886">
    <property type="term" value="C:plasma membrane"/>
    <property type="evidence" value="ECO:0007669"/>
    <property type="project" value="UniProtKB-SubCell"/>
</dbReference>
<evidence type="ECO:0000256" key="3">
    <source>
        <dbReference type="ARBA" id="ARBA00022448"/>
    </source>
</evidence>
<dbReference type="GO" id="GO:0015188">
    <property type="term" value="F:L-isoleucine transmembrane transporter activity"/>
    <property type="evidence" value="ECO:0007669"/>
    <property type="project" value="TreeGrafter"/>
</dbReference>
<evidence type="ECO:0000256" key="7">
    <source>
        <dbReference type="ARBA" id="ARBA00022989"/>
    </source>
</evidence>
<feature type="transmembrane region" description="Helical" evidence="9">
    <location>
        <begin position="7"/>
        <end position="25"/>
    </location>
</feature>
<keyword evidence="7 9" id="KW-1133">Transmembrane helix</keyword>
<reference evidence="10 11" key="1">
    <citation type="submission" date="2014-07" db="EMBL/GenBank/DDBJ databases">
        <authorList>
            <person name="Urmite Genomes Urmite Genomes"/>
        </authorList>
    </citation>
    <scope>NUCLEOTIDE SEQUENCE [LARGE SCALE GENOMIC DNA]</scope>
    <source>
        <strain evidence="10 11">13MG44_air</strain>
    </source>
</reference>
<dbReference type="OrthoDB" id="9783920at2"/>
<comment type="function">
    <text evidence="9">Component of the transport system for branched-chain amino acids.</text>
</comment>
<feature type="transmembrane region" description="Helical" evidence="9">
    <location>
        <begin position="147"/>
        <end position="168"/>
    </location>
</feature>
<dbReference type="PANTHER" id="PTHR30588:SF7">
    <property type="entry name" value="BRANCHED-CHAIN AMINO ACID CARRIER PROTEIN SAOUHSC_01411-RELATED"/>
    <property type="match status" value="1"/>
</dbReference>
<dbReference type="GO" id="GO:0015190">
    <property type="term" value="F:L-leucine transmembrane transporter activity"/>
    <property type="evidence" value="ECO:0007669"/>
    <property type="project" value="TreeGrafter"/>
</dbReference>
<dbReference type="PANTHER" id="PTHR30588">
    <property type="entry name" value="BRANCHED-CHAIN AMINO ACID TRANSPORT SYSTEM 2 CARRIER PROTEIN"/>
    <property type="match status" value="1"/>
</dbReference>
<keyword evidence="5 9" id="KW-0812">Transmembrane</keyword>